<reference evidence="2" key="1">
    <citation type="submission" date="2020-10" db="EMBL/GenBank/DDBJ databases">
        <title>High-Quality Genome Resource of Clonostachys rosea strain S41 by Oxford Nanopore Long-Read Sequencing.</title>
        <authorList>
            <person name="Wang H."/>
        </authorList>
    </citation>
    <scope>NUCLEOTIDE SEQUENCE</scope>
    <source>
        <strain evidence="2">S41</strain>
    </source>
</reference>
<accession>A0A8H7NLI4</accession>
<evidence type="ECO:0000313" key="2">
    <source>
        <dbReference type="EMBL" id="KAF9758339.1"/>
    </source>
</evidence>
<gene>
    <name evidence="2" type="ORF">IM811_000033</name>
</gene>
<feature type="region of interest" description="Disordered" evidence="1">
    <location>
        <begin position="1"/>
        <end position="21"/>
    </location>
</feature>
<name>A0A8H7NLI4_BIOOC</name>
<sequence length="136" mass="14937">MKRSPRSSHPGQSHDSAIRESGQVSIPRAYDEFRSDWALPQLHHGPFCSSFHATKRLSSCTHFTPRGGGGPGRGRYGLGSLTTASNTRDLQHGLNVYWAALSQSSQIRCFVSGRAYSLSPFLLFCDEIDFFASASL</sequence>
<evidence type="ECO:0000256" key="1">
    <source>
        <dbReference type="SAM" id="MobiDB-lite"/>
    </source>
</evidence>
<proteinExistence type="predicted"/>
<dbReference type="Proteomes" id="UP000616885">
    <property type="component" value="Unassembled WGS sequence"/>
</dbReference>
<organism evidence="2 3">
    <name type="scientific">Bionectria ochroleuca</name>
    <name type="common">Gliocladium roseum</name>
    <dbReference type="NCBI Taxonomy" id="29856"/>
    <lineage>
        <taxon>Eukaryota</taxon>
        <taxon>Fungi</taxon>
        <taxon>Dikarya</taxon>
        <taxon>Ascomycota</taxon>
        <taxon>Pezizomycotina</taxon>
        <taxon>Sordariomycetes</taxon>
        <taxon>Hypocreomycetidae</taxon>
        <taxon>Hypocreales</taxon>
        <taxon>Bionectriaceae</taxon>
        <taxon>Clonostachys</taxon>
    </lineage>
</organism>
<dbReference type="AlphaFoldDB" id="A0A8H7NLI4"/>
<comment type="caution">
    <text evidence="2">The sequence shown here is derived from an EMBL/GenBank/DDBJ whole genome shotgun (WGS) entry which is preliminary data.</text>
</comment>
<evidence type="ECO:0000313" key="3">
    <source>
        <dbReference type="Proteomes" id="UP000616885"/>
    </source>
</evidence>
<dbReference type="EMBL" id="JADCTT010000001">
    <property type="protein sequence ID" value="KAF9758339.1"/>
    <property type="molecule type" value="Genomic_DNA"/>
</dbReference>
<protein>
    <submittedName>
        <fullName evidence="2">Uncharacterized protein</fullName>
    </submittedName>
</protein>